<dbReference type="Proteomes" id="UP000029554">
    <property type="component" value="Unassembled WGS sequence"/>
</dbReference>
<dbReference type="STRING" id="1453498.LG45_04455"/>
<proteinExistence type="predicted"/>
<dbReference type="EMBL" id="JRHH01000002">
    <property type="protein sequence ID" value="KGD68902.1"/>
    <property type="molecule type" value="Genomic_DNA"/>
</dbReference>
<sequence>MKLKDKIHHLENYLNKVEQNYADSFKQDILIYFNEDFSEENQQLIFLNNLNTTEEIEALIDNLTSQFVLKFDENQESENDFIHDYLSFILSSTNQ</sequence>
<dbReference type="eggNOG" id="ENOG5030YW2">
    <property type="taxonomic scope" value="Bacteria"/>
</dbReference>
<dbReference type="AlphaFoldDB" id="A0A095SWD5"/>
<evidence type="ECO:0000313" key="2">
    <source>
        <dbReference type="Proteomes" id="UP000029554"/>
    </source>
</evidence>
<comment type="caution">
    <text evidence="1">The sequence shown here is derived from an EMBL/GenBank/DDBJ whole genome shotgun (WGS) entry which is preliminary data.</text>
</comment>
<keyword evidence="2" id="KW-1185">Reference proteome</keyword>
<dbReference type="RefSeq" id="WP_035124774.1">
    <property type="nucleotide sequence ID" value="NZ_JRHH01000002.1"/>
</dbReference>
<protein>
    <submittedName>
        <fullName evidence="1">Uncharacterized protein</fullName>
    </submittedName>
</protein>
<reference evidence="1 2" key="1">
    <citation type="submission" date="2014-09" db="EMBL/GenBank/DDBJ databases">
        <title>Whole Genome Shotgun of Flavobacterium aquatile LMG 4008.</title>
        <authorList>
            <person name="Gale A.N."/>
            <person name="Pipes S.E."/>
            <person name="Newman J.D."/>
        </authorList>
    </citation>
    <scope>NUCLEOTIDE SEQUENCE [LARGE SCALE GENOMIC DNA]</scope>
    <source>
        <strain evidence="1 2">LMG 4008</strain>
    </source>
</reference>
<evidence type="ECO:0000313" key="1">
    <source>
        <dbReference type="EMBL" id="KGD68902.1"/>
    </source>
</evidence>
<dbReference type="OrthoDB" id="1364300at2"/>
<organism evidence="1 2">
    <name type="scientific">Flavobacterium aquatile LMG 4008 = ATCC 11947</name>
    <dbReference type="NCBI Taxonomy" id="1453498"/>
    <lineage>
        <taxon>Bacteria</taxon>
        <taxon>Pseudomonadati</taxon>
        <taxon>Bacteroidota</taxon>
        <taxon>Flavobacteriia</taxon>
        <taxon>Flavobacteriales</taxon>
        <taxon>Flavobacteriaceae</taxon>
        <taxon>Flavobacterium</taxon>
    </lineage>
</organism>
<accession>A0A095SWD5</accession>
<gene>
    <name evidence="1" type="ORF">LG45_04455</name>
</gene>
<name>A0A095SWD5_9FLAO</name>